<dbReference type="Pfam" id="PF23354">
    <property type="entry name" value="TPR_NUP160_120_M"/>
    <property type="match status" value="1"/>
</dbReference>
<dbReference type="SUPFAM" id="SSF50998">
    <property type="entry name" value="Quinoprotein alcohol dehydrogenase-like"/>
    <property type="match status" value="1"/>
</dbReference>
<dbReference type="EMBL" id="MLAK01000699">
    <property type="protein sequence ID" value="OHT07359.1"/>
    <property type="molecule type" value="Genomic_DNA"/>
</dbReference>
<protein>
    <recommendedName>
        <fullName evidence="1">NUP160 middle TPR domain-containing protein</fullName>
    </recommendedName>
</protein>
<gene>
    <name evidence="2" type="ORF">TRFO_24440</name>
</gene>
<organism evidence="2 3">
    <name type="scientific">Tritrichomonas foetus</name>
    <dbReference type="NCBI Taxonomy" id="1144522"/>
    <lineage>
        <taxon>Eukaryota</taxon>
        <taxon>Metamonada</taxon>
        <taxon>Parabasalia</taxon>
        <taxon>Tritrichomonadida</taxon>
        <taxon>Tritrichomonadidae</taxon>
        <taxon>Tritrichomonas</taxon>
    </lineage>
</organism>
<comment type="caution">
    <text evidence="2">The sequence shown here is derived from an EMBL/GenBank/DDBJ whole genome shotgun (WGS) entry which is preliminary data.</text>
</comment>
<dbReference type="VEuPathDB" id="TrichDB:TRFO_24440"/>
<reference evidence="2" key="1">
    <citation type="submission" date="2016-10" db="EMBL/GenBank/DDBJ databases">
        <authorList>
            <person name="Benchimol M."/>
            <person name="Almeida L.G."/>
            <person name="Vasconcelos A.T."/>
            <person name="Perreira-Neves A."/>
            <person name="Rosa I.A."/>
            <person name="Tasca T."/>
            <person name="Bogo M.R."/>
            <person name="de Souza W."/>
        </authorList>
    </citation>
    <scope>NUCLEOTIDE SEQUENCE [LARGE SCALE GENOMIC DNA]</scope>
    <source>
        <strain evidence="2">K</strain>
    </source>
</reference>
<dbReference type="InterPro" id="IPR011047">
    <property type="entry name" value="Quinoprotein_ADH-like_sf"/>
</dbReference>
<evidence type="ECO:0000259" key="1">
    <source>
        <dbReference type="Pfam" id="PF23354"/>
    </source>
</evidence>
<proteinExistence type="predicted"/>
<keyword evidence="3" id="KW-1185">Reference proteome</keyword>
<dbReference type="AlphaFoldDB" id="A0A1J4K7K1"/>
<dbReference type="GeneID" id="94838457"/>
<sequence>MSFLFFTNVFSVILRKIQRSMDDVNFRASKVFDFPAISNTNGSFVGQFYSLKNDKILLHLIFEHYILIFNINDGNIQEIEVENYTLKSFSCFNEQYSNTSNTNTDNIYLITNKGEFLFLSDDGTLHIQPFKSNAETFCLYRDTIISAEYNGSVSLVYVDESFPKWKVNKPENFILSKIVKPPGIMGISANESFVFCLTKDAKFLVFDRNDGSKIANTKLTSQEIISGTIKSDDEFCFIVFNTKIGSKLMVIKFDIDTNDVVYELSRPFIRSVEINQNRLLLLGNNEVTLHEKTTGELISTFWIPPDEKAYNCNYDLKDSISPLFGFLLNDGKTFISTNSAVYYCRPILTYESYSLNIDFNYSERIEKNENVIILLALQFAKTIDRKSWLDFENKLIKVSDPTITSYELISQYLNREYTFNFPKDAHKHINQIFQVLNCFSLLETGELDDVSNPSTTEFWKNATSQVIYSYSYLAKCVYLLLMYFTYKNNTAEYSQDLRRFSILIHNYTILSIIVECENLPNKLFDNSQAYSNEKFQKSVVREIARLFDLEKTTKILMEYKFFDKVVEYTKLCKIPMEQHGICLIELHKFDEAIDFFLQNSRLLLDNSSLTAKVFFALQKAHRDDLIIKIGSIDSVTNAAALFRAYLNVKDFDSAFNCILTAPDERIKCDLLRVFIRVMTNNKQAQRLLNYPFVSMISMFVNELCCYSKDTLVLAISFFRSIGDMYQVDQTLYLYARTLLRDPSFENISRALTALNLISNHMLHSDVMIRDVSSNKTISYRKLWRMICRTKGCLLLDDPRDSLTATFPELIINAANKDMDVLVYIIEGAKEEELLEVIPYFVVNQQFLALSKLLSNKKNSSNTNLLEKSLVSYFEKGLMPPSFVVDLFVEKNVIKFLMICNVFHQKLILVDVINTLLTSENKKKYFYIIPVLKKLHLPQDIINEFSNKQ</sequence>
<feature type="domain" description="NUP160 middle TPR" evidence="1">
    <location>
        <begin position="640"/>
        <end position="701"/>
    </location>
</feature>
<dbReference type="Proteomes" id="UP000179807">
    <property type="component" value="Unassembled WGS sequence"/>
</dbReference>
<dbReference type="RefSeq" id="XP_068360495.1">
    <property type="nucleotide sequence ID" value="XM_068503753.1"/>
</dbReference>
<evidence type="ECO:0000313" key="3">
    <source>
        <dbReference type="Proteomes" id="UP000179807"/>
    </source>
</evidence>
<evidence type="ECO:0000313" key="2">
    <source>
        <dbReference type="EMBL" id="OHT07359.1"/>
    </source>
</evidence>
<dbReference type="InterPro" id="IPR056535">
    <property type="entry name" value="TPR_NUP160_M"/>
</dbReference>
<name>A0A1J4K7K1_9EUKA</name>
<accession>A0A1J4K7K1</accession>